<dbReference type="Gene3D" id="2.40.70.10">
    <property type="entry name" value="Acid Proteases"/>
    <property type="match status" value="1"/>
</dbReference>
<sequence length="210" mass="22495">MRLYVLLLSILSFPAAAVDSVQIKGLFNKRAAVLVVDGQQTVIKVGKTKLGVTLLEATSEEAVLYFNGSEHRIGLSKQIGGTYQKPTKNSVRISSRNGGHYWVPGNVNGVSIRFVVDTGATNISISVSMAKHLGLDYKKGGLVSVVTANGTTQARIVTLKKVSVGSITQHQVRAAVMIDDSLPVALLGNSFLRGVDMRTENGVLVLTERF</sequence>
<organism evidence="2 3">
    <name type="scientific">Candidatus Endobugula sertula</name>
    <name type="common">Bugula neritina bacterial symbiont</name>
    <dbReference type="NCBI Taxonomy" id="62101"/>
    <lineage>
        <taxon>Bacteria</taxon>
        <taxon>Pseudomonadati</taxon>
        <taxon>Pseudomonadota</taxon>
        <taxon>Gammaproteobacteria</taxon>
        <taxon>Cellvibrionales</taxon>
        <taxon>Cellvibrionaceae</taxon>
        <taxon>Candidatus Endobugula</taxon>
    </lineage>
</organism>
<dbReference type="InterPro" id="IPR001969">
    <property type="entry name" value="Aspartic_peptidase_AS"/>
</dbReference>
<dbReference type="STRING" id="62101.AB835_04490"/>
<dbReference type="Pfam" id="PF13975">
    <property type="entry name" value="gag-asp_proteas"/>
    <property type="match status" value="1"/>
</dbReference>
<gene>
    <name evidence="2" type="ORF">AB835_04490</name>
</gene>
<reference evidence="2 3" key="1">
    <citation type="journal article" date="2016" name="Appl. Environ. Microbiol.">
        <title>Lack of Overt Genome Reduction in the Bryostatin-Producing Bryozoan Symbiont "Candidatus Endobugula sertula".</title>
        <authorList>
            <person name="Miller I.J."/>
            <person name="Vanee N."/>
            <person name="Fong S.S."/>
            <person name="Lim-Fong G.E."/>
            <person name="Kwan J.C."/>
        </authorList>
    </citation>
    <scope>NUCLEOTIDE SEQUENCE [LARGE SCALE GENOMIC DNA]</scope>
    <source>
        <strain evidence="2">AB1-4</strain>
    </source>
</reference>
<keyword evidence="1" id="KW-0732">Signal</keyword>
<name>A0A1D2QRV2_9GAMM</name>
<dbReference type="InterPro" id="IPR034122">
    <property type="entry name" value="Retropepsin-like_bacterial"/>
</dbReference>
<evidence type="ECO:0000313" key="3">
    <source>
        <dbReference type="Proteomes" id="UP000242502"/>
    </source>
</evidence>
<dbReference type="InterPro" id="IPR011969">
    <property type="entry name" value="Clan_AA_Asp_peptidase_C"/>
</dbReference>
<dbReference type="CDD" id="cd05483">
    <property type="entry name" value="retropepsin_like_bacteria"/>
    <property type="match status" value="1"/>
</dbReference>
<dbReference type="AlphaFoldDB" id="A0A1D2QRV2"/>
<accession>A0A1D2QRV2</accession>
<proteinExistence type="predicted"/>
<dbReference type="NCBIfam" id="TIGR02281">
    <property type="entry name" value="clan_AA_DTGA"/>
    <property type="match status" value="1"/>
</dbReference>
<evidence type="ECO:0000256" key="1">
    <source>
        <dbReference type="SAM" id="SignalP"/>
    </source>
</evidence>
<dbReference type="InterPro" id="IPR021109">
    <property type="entry name" value="Peptidase_aspartic_dom_sf"/>
</dbReference>
<protein>
    <recommendedName>
        <fullName evidence="4">Aspartyl protease</fullName>
    </recommendedName>
</protein>
<dbReference type="Proteomes" id="UP000242502">
    <property type="component" value="Unassembled WGS sequence"/>
</dbReference>
<feature type="signal peptide" evidence="1">
    <location>
        <begin position="1"/>
        <end position="17"/>
    </location>
</feature>
<feature type="chain" id="PRO_5008906567" description="Aspartyl protease" evidence="1">
    <location>
        <begin position="18"/>
        <end position="210"/>
    </location>
</feature>
<dbReference type="EMBL" id="MDLC01000011">
    <property type="protein sequence ID" value="ODS24319.1"/>
    <property type="molecule type" value="Genomic_DNA"/>
</dbReference>
<dbReference type="PROSITE" id="PS00141">
    <property type="entry name" value="ASP_PROTEASE"/>
    <property type="match status" value="1"/>
</dbReference>
<evidence type="ECO:0000313" key="2">
    <source>
        <dbReference type="EMBL" id="ODS24319.1"/>
    </source>
</evidence>
<evidence type="ECO:0008006" key="4">
    <source>
        <dbReference type="Google" id="ProtNLM"/>
    </source>
</evidence>
<dbReference type="SUPFAM" id="SSF50630">
    <property type="entry name" value="Acid proteases"/>
    <property type="match status" value="1"/>
</dbReference>
<dbReference type="GO" id="GO:0006508">
    <property type="term" value="P:proteolysis"/>
    <property type="evidence" value="ECO:0007669"/>
    <property type="project" value="InterPro"/>
</dbReference>
<comment type="caution">
    <text evidence="2">The sequence shown here is derived from an EMBL/GenBank/DDBJ whole genome shotgun (WGS) entry which is preliminary data.</text>
</comment>
<dbReference type="GO" id="GO:0004190">
    <property type="term" value="F:aspartic-type endopeptidase activity"/>
    <property type="evidence" value="ECO:0007669"/>
    <property type="project" value="InterPro"/>
</dbReference>